<dbReference type="InterPro" id="IPR001783">
    <property type="entry name" value="Lumazine-bd"/>
</dbReference>
<feature type="domain" description="Lumazine-binding" evidence="11">
    <location>
        <begin position="96"/>
        <end position="192"/>
    </location>
</feature>
<name>A0A1M5DTK1_9BACT</name>
<comment type="function">
    <text evidence="2">Catalyzes the dismutation of two molecules of 6,7-dimethyl-8-ribityllumazine, resulting in the formation of riboflavin and 5-amino-6-(D-ribitylamino)uracil.</text>
</comment>
<dbReference type="PANTHER" id="PTHR21098">
    <property type="entry name" value="RIBOFLAVIN SYNTHASE ALPHA CHAIN"/>
    <property type="match status" value="1"/>
</dbReference>
<proteinExistence type="predicted"/>
<organism evidence="12 13">
    <name type="scientific">Flavisolibacter ginsengisoli DSM 18119</name>
    <dbReference type="NCBI Taxonomy" id="1121884"/>
    <lineage>
        <taxon>Bacteria</taxon>
        <taxon>Pseudomonadati</taxon>
        <taxon>Bacteroidota</taxon>
        <taxon>Chitinophagia</taxon>
        <taxon>Chitinophagales</taxon>
        <taxon>Chitinophagaceae</taxon>
        <taxon>Flavisolibacter</taxon>
    </lineage>
</organism>
<dbReference type="InterPro" id="IPR017938">
    <property type="entry name" value="Riboflavin_synthase-like_b-brl"/>
</dbReference>
<evidence type="ECO:0000256" key="8">
    <source>
        <dbReference type="ARBA" id="ARBA00022737"/>
    </source>
</evidence>
<dbReference type="PIRSF" id="PIRSF000498">
    <property type="entry name" value="Riboflavin_syn_A"/>
    <property type="match status" value="1"/>
</dbReference>
<sequence>MFTGIIESTGIITDITASGTNKSFWIKSAISADLKVDQSVSHNGVCLTVEEIEADRHKVTAVEETLEKTELNGWAPGSIINLERSLLLSSRMDGHFVQGHVDTTGICKNIKDKTGSFVFEFTYSKKFAPLIIEKGSICINGISLTAFEVKKNSFKVAIIPYTYEHTNLQYLKEKDKANLEFDMIGKYFLRKINLKD</sequence>
<comment type="catalytic activity">
    <reaction evidence="1">
        <text>2 6,7-dimethyl-8-(1-D-ribityl)lumazine + H(+) = 5-amino-6-(D-ribitylamino)uracil + riboflavin</text>
        <dbReference type="Rhea" id="RHEA:20772"/>
        <dbReference type="ChEBI" id="CHEBI:15378"/>
        <dbReference type="ChEBI" id="CHEBI:15934"/>
        <dbReference type="ChEBI" id="CHEBI:57986"/>
        <dbReference type="ChEBI" id="CHEBI:58201"/>
        <dbReference type="EC" id="2.5.1.9"/>
    </reaction>
</comment>
<dbReference type="STRING" id="1121884.SAMN02745131_03333"/>
<feature type="repeat" description="Lumazine-binding" evidence="10">
    <location>
        <begin position="96"/>
        <end position="192"/>
    </location>
</feature>
<dbReference type="OrthoDB" id="9788537at2"/>
<evidence type="ECO:0000313" key="12">
    <source>
        <dbReference type="EMBL" id="SHF70358.1"/>
    </source>
</evidence>
<dbReference type="NCBIfam" id="NF006767">
    <property type="entry name" value="PRK09289.1"/>
    <property type="match status" value="1"/>
</dbReference>
<dbReference type="InterPro" id="IPR026017">
    <property type="entry name" value="Lumazine-bd_dom"/>
</dbReference>
<gene>
    <name evidence="12" type="ORF">SAMN02745131_03333</name>
</gene>
<evidence type="ECO:0000256" key="6">
    <source>
        <dbReference type="ARBA" id="ARBA00022619"/>
    </source>
</evidence>
<dbReference type="EC" id="2.5.1.9" evidence="4 9"/>
<keyword evidence="7" id="KW-0808">Transferase</keyword>
<keyword evidence="6" id="KW-0686">Riboflavin biosynthesis</keyword>
<dbReference type="EMBL" id="FQUU01000016">
    <property type="protein sequence ID" value="SHF70358.1"/>
    <property type="molecule type" value="Genomic_DNA"/>
</dbReference>
<dbReference type="CDD" id="cd00402">
    <property type="entry name" value="Riboflavin_synthase_like"/>
    <property type="match status" value="1"/>
</dbReference>
<comment type="pathway">
    <text evidence="3">Cofactor biosynthesis; riboflavin biosynthesis; riboflavin from 2-hydroxy-3-oxobutyl phosphate and 5-amino-6-(D-ribitylamino)uracil: step 2/2.</text>
</comment>
<evidence type="ECO:0000256" key="2">
    <source>
        <dbReference type="ARBA" id="ARBA00002803"/>
    </source>
</evidence>
<evidence type="ECO:0000256" key="5">
    <source>
        <dbReference type="ARBA" id="ARBA00013950"/>
    </source>
</evidence>
<dbReference type="PROSITE" id="PS51177">
    <property type="entry name" value="LUMAZINE_BIND"/>
    <property type="match status" value="2"/>
</dbReference>
<dbReference type="GO" id="GO:0004746">
    <property type="term" value="F:riboflavin synthase activity"/>
    <property type="evidence" value="ECO:0007669"/>
    <property type="project" value="UniProtKB-UniRule"/>
</dbReference>
<dbReference type="Proteomes" id="UP000184048">
    <property type="component" value="Unassembled WGS sequence"/>
</dbReference>
<dbReference type="PANTHER" id="PTHR21098:SF12">
    <property type="entry name" value="RIBOFLAVIN SYNTHASE"/>
    <property type="match status" value="1"/>
</dbReference>
<dbReference type="GO" id="GO:0009231">
    <property type="term" value="P:riboflavin biosynthetic process"/>
    <property type="evidence" value="ECO:0007669"/>
    <property type="project" value="UniProtKB-KW"/>
</dbReference>
<dbReference type="SUPFAM" id="SSF63380">
    <property type="entry name" value="Riboflavin synthase domain-like"/>
    <property type="match status" value="2"/>
</dbReference>
<keyword evidence="13" id="KW-1185">Reference proteome</keyword>
<reference evidence="12 13" key="1">
    <citation type="submission" date="2016-11" db="EMBL/GenBank/DDBJ databases">
        <authorList>
            <person name="Jaros S."/>
            <person name="Januszkiewicz K."/>
            <person name="Wedrychowicz H."/>
        </authorList>
    </citation>
    <scope>NUCLEOTIDE SEQUENCE [LARGE SCALE GENOMIC DNA]</scope>
    <source>
        <strain evidence="12 13">DSM 18119</strain>
    </source>
</reference>
<evidence type="ECO:0000256" key="3">
    <source>
        <dbReference type="ARBA" id="ARBA00004887"/>
    </source>
</evidence>
<dbReference type="InterPro" id="IPR023366">
    <property type="entry name" value="ATP_synth_asu-like_sf"/>
</dbReference>
<accession>A0A1M5DTK1</accession>
<evidence type="ECO:0000256" key="1">
    <source>
        <dbReference type="ARBA" id="ARBA00000968"/>
    </source>
</evidence>
<evidence type="ECO:0000256" key="9">
    <source>
        <dbReference type="NCBIfam" id="TIGR00187"/>
    </source>
</evidence>
<dbReference type="NCBIfam" id="TIGR00187">
    <property type="entry name" value="ribE"/>
    <property type="match status" value="1"/>
</dbReference>
<dbReference type="Pfam" id="PF00677">
    <property type="entry name" value="Lum_binding"/>
    <property type="match status" value="2"/>
</dbReference>
<evidence type="ECO:0000256" key="4">
    <source>
        <dbReference type="ARBA" id="ARBA00012827"/>
    </source>
</evidence>
<feature type="domain" description="Lumazine-binding" evidence="11">
    <location>
        <begin position="1"/>
        <end position="95"/>
    </location>
</feature>
<dbReference type="Gene3D" id="2.40.30.20">
    <property type="match status" value="2"/>
</dbReference>
<evidence type="ECO:0000259" key="11">
    <source>
        <dbReference type="PROSITE" id="PS51177"/>
    </source>
</evidence>
<evidence type="ECO:0000256" key="10">
    <source>
        <dbReference type="PROSITE-ProRule" id="PRU00524"/>
    </source>
</evidence>
<evidence type="ECO:0000313" key="13">
    <source>
        <dbReference type="Proteomes" id="UP000184048"/>
    </source>
</evidence>
<dbReference type="RefSeq" id="WP_072836471.1">
    <property type="nucleotide sequence ID" value="NZ_FQUU01000016.1"/>
</dbReference>
<evidence type="ECO:0000256" key="7">
    <source>
        <dbReference type="ARBA" id="ARBA00022679"/>
    </source>
</evidence>
<feature type="repeat" description="Lumazine-binding" evidence="10">
    <location>
        <begin position="1"/>
        <end position="95"/>
    </location>
</feature>
<keyword evidence="8" id="KW-0677">Repeat</keyword>
<protein>
    <recommendedName>
        <fullName evidence="5 9">Riboflavin synthase</fullName>
        <ecNumber evidence="4 9">2.5.1.9</ecNumber>
    </recommendedName>
</protein>
<dbReference type="AlphaFoldDB" id="A0A1M5DTK1"/>